<dbReference type="Gene3D" id="3.40.50.300">
    <property type="entry name" value="P-loop containing nucleotide triphosphate hydrolases"/>
    <property type="match status" value="1"/>
</dbReference>
<dbReference type="PANTHER" id="PTHR18934">
    <property type="entry name" value="ATP-DEPENDENT RNA HELICASE"/>
    <property type="match status" value="1"/>
</dbReference>
<keyword evidence="2" id="KW-0067">ATP-binding</keyword>
<dbReference type="EMBL" id="JBBXMP010000091">
    <property type="protein sequence ID" value="KAL0062944.1"/>
    <property type="molecule type" value="Genomic_DNA"/>
</dbReference>
<evidence type="ECO:0000313" key="3">
    <source>
        <dbReference type="Proteomes" id="UP001437256"/>
    </source>
</evidence>
<dbReference type="InterPro" id="IPR027417">
    <property type="entry name" value="P-loop_NTPase"/>
</dbReference>
<keyword evidence="2" id="KW-0547">Nucleotide-binding</keyword>
<accession>A0ABR2ZP32</accession>
<dbReference type="PROSITE" id="PS51194">
    <property type="entry name" value="HELICASE_CTER"/>
    <property type="match status" value="1"/>
</dbReference>
<dbReference type="SUPFAM" id="SSF52540">
    <property type="entry name" value="P-loop containing nucleoside triphosphate hydrolases"/>
    <property type="match status" value="1"/>
</dbReference>
<dbReference type="Proteomes" id="UP001437256">
    <property type="component" value="Unassembled WGS sequence"/>
</dbReference>
<dbReference type="PANTHER" id="PTHR18934:SF85">
    <property type="entry name" value="ATP-DEPENDENT RNA HELICASE DHX8"/>
    <property type="match status" value="1"/>
</dbReference>
<gene>
    <name evidence="2" type="primary">PRP22_2</name>
    <name evidence="2" type="ORF">AAF712_010165</name>
</gene>
<sequence length="116" mass="12697">MQIHLSEPPGDVLLFLTGQEEIDTACKILFEHMKALGLKVPKLLILPIYSTLPSEVQSCIFEPTPPGACKVVIATNVAETSLTIPNIYYVIDPAFLTQNAYNPQLGMDSLVVMPIL</sequence>
<evidence type="ECO:0000259" key="1">
    <source>
        <dbReference type="PROSITE" id="PS51194"/>
    </source>
</evidence>
<keyword evidence="3" id="KW-1185">Reference proteome</keyword>
<dbReference type="GO" id="GO:0016787">
    <property type="term" value="F:hydrolase activity"/>
    <property type="evidence" value="ECO:0007669"/>
    <property type="project" value="UniProtKB-KW"/>
</dbReference>
<comment type="caution">
    <text evidence="2">The sequence shown here is derived from an EMBL/GenBank/DDBJ whole genome shotgun (WGS) entry which is preliminary data.</text>
</comment>
<feature type="domain" description="Helicase C-terminal" evidence="1">
    <location>
        <begin position="1"/>
        <end position="116"/>
    </location>
</feature>
<dbReference type="GO" id="GO:0003724">
    <property type="term" value="F:RNA helicase activity"/>
    <property type="evidence" value="ECO:0007669"/>
    <property type="project" value="UniProtKB-EC"/>
</dbReference>
<dbReference type="EC" id="3.6.4.13" evidence="2"/>
<evidence type="ECO:0000313" key="2">
    <source>
        <dbReference type="EMBL" id="KAL0062944.1"/>
    </source>
</evidence>
<dbReference type="InterPro" id="IPR001650">
    <property type="entry name" value="Helicase_C-like"/>
</dbReference>
<organism evidence="2 3">
    <name type="scientific">Marasmius tenuissimus</name>
    <dbReference type="NCBI Taxonomy" id="585030"/>
    <lineage>
        <taxon>Eukaryota</taxon>
        <taxon>Fungi</taxon>
        <taxon>Dikarya</taxon>
        <taxon>Basidiomycota</taxon>
        <taxon>Agaricomycotina</taxon>
        <taxon>Agaricomycetes</taxon>
        <taxon>Agaricomycetidae</taxon>
        <taxon>Agaricales</taxon>
        <taxon>Marasmiineae</taxon>
        <taxon>Marasmiaceae</taxon>
        <taxon>Marasmius</taxon>
    </lineage>
</organism>
<dbReference type="Pfam" id="PF00271">
    <property type="entry name" value="Helicase_C"/>
    <property type="match status" value="1"/>
</dbReference>
<keyword evidence="2" id="KW-0378">Hydrolase</keyword>
<name>A0ABR2ZP32_9AGAR</name>
<keyword evidence="2" id="KW-0347">Helicase</keyword>
<reference evidence="2 3" key="1">
    <citation type="submission" date="2024-05" db="EMBL/GenBank/DDBJ databases">
        <title>A draft genome resource for the thread blight pathogen Marasmius tenuissimus strain MS-2.</title>
        <authorList>
            <person name="Yulfo-Soto G.E."/>
            <person name="Baruah I.K."/>
            <person name="Amoako-Attah I."/>
            <person name="Bukari Y."/>
            <person name="Meinhardt L.W."/>
            <person name="Bailey B.A."/>
            <person name="Cohen S.P."/>
        </authorList>
    </citation>
    <scope>NUCLEOTIDE SEQUENCE [LARGE SCALE GENOMIC DNA]</scope>
    <source>
        <strain evidence="2 3">MS-2</strain>
    </source>
</reference>
<dbReference type="CDD" id="cd18791">
    <property type="entry name" value="SF2_C_RHA"/>
    <property type="match status" value="1"/>
</dbReference>
<proteinExistence type="predicted"/>
<protein>
    <submittedName>
        <fullName evidence="2">DEAH-box ATP-dependent RNA helicase prp22</fullName>
        <ecNumber evidence="2">3.6.4.13</ecNumber>
    </submittedName>
</protein>